<dbReference type="PROSITE" id="PS50862">
    <property type="entry name" value="AA_TRNA_LIGASE_II"/>
    <property type="match status" value="1"/>
</dbReference>
<comment type="similarity">
    <text evidence="1 9">Belongs to the class-II aminoacyl-tRNA synthetase family.</text>
</comment>
<dbReference type="NCBIfam" id="TIGR00499">
    <property type="entry name" value="lysS_bact"/>
    <property type="match status" value="1"/>
</dbReference>
<evidence type="ECO:0000256" key="3">
    <source>
        <dbReference type="ARBA" id="ARBA00022723"/>
    </source>
</evidence>
<name>A0A6V6YLX5_9FLAO</name>
<dbReference type="HAMAP" id="MF_00252">
    <property type="entry name" value="Lys_tRNA_synth_class2"/>
    <property type="match status" value="1"/>
</dbReference>
<evidence type="ECO:0000256" key="2">
    <source>
        <dbReference type="ARBA" id="ARBA00022598"/>
    </source>
</evidence>
<keyword evidence="13" id="KW-1185">Reference proteome</keyword>
<keyword evidence="5 9" id="KW-0067">ATP-binding</keyword>
<keyword evidence="4 9" id="KW-0547">Nucleotide-binding</keyword>
<dbReference type="Gene3D" id="3.30.930.10">
    <property type="entry name" value="Bira Bifunctional Protein, Domain 2"/>
    <property type="match status" value="1"/>
</dbReference>
<dbReference type="SUPFAM" id="SSF50249">
    <property type="entry name" value="Nucleic acid-binding proteins"/>
    <property type="match status" value="1"/>
</dbReference>
<keyword evidence="3 9" id="KW-0479">Metal-binding</keyword>
<keyword evidence="2 9" id="KW-0436">Ligase</keyword>
<gene>
    <name evidence="9" type="primary">lysS</name>
    <name evidence="12" type="ORF">FLACHUCJ7_00027</name>
</gene>
<feature type="binding site" evidence="9">
    <location>
        <position position="427"/>
    </location>
    <ligand>
        <name>Mg(2+)</name>
        <dbReference type="ChEBI" id="CHEBI:18420"/>
        <label>1</label>
    </ligand>
</feature>
<evidence type="ECO:0000256" key="5">
    <source>
        <dbReference type="ARBA" id="ARBA00022840"/>
    </source>
</evidence>
<reference evidence="12 13" key="1">
    <citation type="submission" date="2020-06" db="EMBL/GenBank/DDBJ databases">
        <authorList>
            <person name="Criscuolo A."/>
        </authorList>
    </citation>
    <scope>NUCLEOTIDE SEQUENCE [LARGE SCALE GENOMIC DNA]</scope>
    <source>
        <strain evidence="13">CIP 110025</strain>
    </source>
</reference>
<keyword evidence="9" id="KW-0963">Cytoplasm</keyword>
<evidence type="ECO:0000256" key="8">
    <source>
        <dbReference type="ARBA" id="ARBA00048573"/>
    </source>
</evidence>
<dbReference type="InterPro" id="IPR018149">
    <property type="entry name" value="Lys-tRNA-synth_II_C"/>
</dbReference>
<dbReference type="CDD" id="cd00775">
    <property type="entry name" value="LysRS_core"/>
    <property type="match status" value="1"/>
</dbReference>
<keyword evidence="9 10" id="KW-0460">Magnesium</keyword>
<comment type="subcellular location">
    <subcellularLocation>
        <location evidence="9">Cytoplasm</location>
    </subcellularLocation>
</comment>
<evidence type="ECO:0000256" key="6">
    <source>
        <dbReference type="ARBA" id="ARBA00022917"/>
    </source>
</evidence>
<dbReference type="InterPro" id="IPR006195">
    <property type="entry name" value="aa-tRNA-synth_II"/>
</dbReference>
<evidence type="ECO:0000256" key="1">
    <source>
        <dbReference type="ARBA" id="ARBA00008226"/>
    </source>
</evidence>
<dbReference type="SUPFAM" id="SSF55681">
    <property type="entry name" value="Class II aaRS and biotin synthetases"/>
    <property type="match status" value="1"/>
</dbReference>
<dbReference type="GO" id="GO:0004824">
    <property type="term" value="F:lysine-tRNA ligase activity"/>
    <property type="evidence" value="ECO:0007669"/>
    <property type="project" value="UniProtKB-UniRule"/>
</dbReference>
<dbReference type="EC" id="6.1.1.6" evidence="9"/>
<dbReference type="NCBIfam" id="NF001756">
    <property type="entry name" value="PRK00484.1"/>
    <property type="match status" value="1"/>
</dbReference>
<comment type="catalytic activity">
    <reaction evidence="8 9 10">
        <text>tRNA(Lys) + L-lysine + ATP = L-lysyl-tRNA(Lys) + AMP + diphosphate</text>
        <dbReference type="Rhea" id="RHEA:20792"/>
        <dbReference type="Rhea" id="RHEA-COMP:9696"/>
        <dbReference type="Rhea" id="RHEA-COMP:9697"/>
        <dbReference type="ChEBI" id="CHEBI:30616"/>
        <dbReference type="ChEBI" id="CHEBI:32551"/>
        <dbReference type="ChEBI" id="CHEBI:33019"/>
        <dbReference type="ChEBI" id="CHEBI:78442"/>
        <dbReference type="ChEBI" id="CHEBI:78529"/>
        <dbReference type="ChEBI" id="CHEBI:456215"/>
        <dbReference type="EC" id="6.1.1.6"/>
    </reaction>
</comment>
<dbReference type="Gene3D" id="2.40.50.140">
    <property type="entry name" value="Nucleic acid-binding proteins"/>
    <property type="match status" value="1"/>
</dbReference>
<comment type="caution">
    <text evidence="12">The sequence shown here is derived from an EMBL/GenBank/DDBJ whole genome shotgun (WGS) entry which is preliminary data.</text>
</comment>
<evidence type="ECO:0000256" key="9">
    <source>
        <dbReference type="HAMAP-Rule" id="MF_00252"/>
    </source>
</evidence>
<protein>
    <recommendedName>
        <fullName evidence="9">Lysine--tRNA ligase</fullName>
        <ecNumber evidence="9">6.1.1.6</ecNumber>
    </recommendedName>
    <alternativeName>
        <fullName evidence="9">Lysyl-tRNA synthetase</fullName>
        <shortName evidence="9">LysRS</shortName>
    </alternativeName>
</protein>
<dbReference type="FunFam" id="2.40.50.140:FF:000024">
    <property type="entry name" value="Lysine--tRNA ligase"/>
    <property type="match status" value="1"/>
</dbReference>
<proteinExistence type="inferred from homology"/>
<dbReference type="InterPro" id="IPR004364">
    <property type="entry name" value="Aa-tRNA-synt_II"/>
</dbReference>
<dbReference type="InterPro" id="IPR012340">
    <property type="entry name" value="NA-bd_OB-fold"/>
</dbReference>
<dbReference type="GO" id="GO:0005524">
    <property type="term" value="F:ATP binding"/>
    <property type="evidence" value="ECO:0007669"/>
    <property type="project" value="UniProtKB-UniRule"/>
</dbReference>
<dbReference type="PRINTS" id="PR00982">
    <property type="entry name" value="TRNASYNTHLYS"/>
</dbReference>
<dbReference type="InterPro" id="IPR004365">
    <property type="entry name" value="NA-bd_OB_tRNA"/>
</dbReference>
<dbReference type="GO" id="GO:0006430">
    <property type="term" value="P:lysyl-tRNA aminoacylation"/>
    <property type="evidence" value="ECO:0007669"/>
    <property type="project" value="UniProtKB-UniRule"/>
</dbReference>
<comment type="cofactor">
    <cofactor evidence="9 10">
        <name>Mg(2+)</name>
        <dbReference type="ChEBI" id="CHEBI:18420"/>
    </cofactor>
    <text evidence="9 10">Binds 3 Mg(2+) ions per subunit.</text>
</comment>
<dbReference type="Proteomes" id="UP000556700">
    <property type="component" value="Unassembled WGS sequence"/>
</dbReference>
<dbReference type="Pfam" id="PF01336">
    <property type="entry name" value="tRNA_anti-codon"/>
    <property type="match status" value="1"/>
</dbReference>
<dbReference type="GO" id="GO:0005829">
    <property type="term" value="C:cytosol"/>
    <property type="evidence" value="ECO:0007669"/>
    <property type="project" value="TreeGrafter"/>
</dbReference>
<dbReference type="AlphaFoldDB" id="A0A6V6YLX5"/>
<keyword evidence="6 9" id="KW-0648">Protein biosynthesis</keyword>
<feature type="binding site" evidence="9">
    <location>
        <position position="434"/>
    </location>
    <ligand>
        <name>Mg(2+)</name>
        <dbReference type="ChEBI" id="CHEBI:18420"/>
        <label>2</label>
    </ligand>
</feature>
<sequence length="586" mass="66907">MTLQLCDLKTIFAHLKKEHKMALSEQEIIRREKLQNLRNLGINPYPANLFPVNHTSKQIKETFEEGKKVIVAGRLMSVRDQGKACFAELQDSEGRIQLYVNRDVLCEGDDKTLYNQVFKKLTDLGDFIGIEGELFTTQVGAKCIRATDFTFLSKTLRPLPLPKVDEEGNVHDAFNDAELRYRMRYVDLTVNQHVKETFLKRTRLFTAMRGYFNDAGYLEVETPVLQPIAGGASARPFITHHNSLDIPLYMRIANELYLKRLIVGGFEGVYEFSKNFRNEGMDRTHNPEFTAMEIYVAYKDYNWMMEFAEGLLEHCAIAVNGTSEVTFGEHTINFKAPYARVTMTDSIKHFTGFDISGKTEQELFEAARGMGIEVDSTMGKGKLIDEIFGAKCEGNYIQPTFITDYPKEMSPLCKEHRDNPDLTERFELMVCGKEIANAYSELNDPIDQRERFEDQMRLSEKGDDEANGIIDEDFLRALEYGMPPTSGMGIGMDRLIMYLTNNASIQEVLLFPQMRPEKKQTIELSDEEKFIVDLLKGNDNKMDLQQLKITANLSGKKWDASMKNLSKHGLTKVAVEGEFKFVELVG</sequence>
<evidence type="ECO:0000313" key="12">
    <source>
        <dbReference type="EMBL" id="CAD0000409.1"/>
    </source>
</evidence>
<dbReference type="PANTHER" id="PTHR42918:SF15">
    <property type="entry name" value="LYSINE--TRNA LIGASE, CHLOROPLASTIC_MITOCHONDRIAL"/>
    <property type="match status" value="1"/>
</dbReference>
<keyword evidence="7 9" id="KW-0030">Aminoacyl-tRNA synthetase</keyword>
<dbReference type="PANTHER" id="PTHR42918">
    <property type="entry name" value="LYSYL-TRNA SYNTHETASE"/>
    <property type="match status" value="1"/>
</dbReference>
<dbReference type="EMBL" id="CAIJDO010000038">
    <property type="protein sequence ID" value="CAD0000409.1"/>
    <property type="molecule type" value="Genomic_DNA"/>
</dbReference>
<dbReference type="InterPro" id="IPR044136">
    <property type="entry name" value="Lys-tRNA-ligase_II_N"/>
</dbReference>
<accession>A0A6V6YLX5</accession>
<dbReference type="InterPro" id="IPR045864">
    <property type="entry name" value="aa-tRNA-synth_II/BPL/LPL"/>
</dbReference>
<feature type="binding site" evidence="9">
    <location>
        <position position="434"/>
    </location>
    <ligand>
        <name>Mg(2+)</name>
        <dbReference type="ChEBI" id="CHEBI:18420"/>
        <label>1</label>
    </ligand>
</feature>
<organism evidence="12 13">
    <name type="scientific">Flavobacterium chungangense</name>
    <dbReference type="NCBI Taxonomy" id="554283"/>
    <lineage>
        <taxon>Bacteria</taxon>
        <taxon>Pseudomonadati</taxon>
        <taxon>Bacteroidota</taxon>
        <taxon>Flavobacteriia</taxon>
        <taxon>Flavobacteriales</taxon>
        <taxon>Flavobacteriaceae</taxon>
        <taxon>Flavobacterium</taxon>
    </lineage>
</organism>
<evidence type="ECO:0000256" key="4">
    <source>
        <dbReference type="ARBA" id="ARBA00022741"/>
    </source>
</evidence>
<comment type="subunit">
    <text evidence="9">Homodimer.</text>
</comment>
<dbReference type="Pfam" id="PF00152">
    <property type="entry name" value="tRNA-synt_2"/>
    <property type="match status" value="1"/>
</dbReference>
<evidence type="ECO:0000256" key="7">
    <source>
        <dbReference type="ARBA" id="ARBA00023146"/>
    </source>
</evidence>
<evidence type="ECO:0000259" key="11">
    <source>
        <dbReference type="PROSITE" id="PS50862"/>
    </source>
</evidence>
<evidence type="ECO:0000256" key="10">
    <source>
        <dbReference type="RuleBase" id="RU000336"/>
    </source>
</evidence>
<evidence type="ECO:0000313" key="13">
    <source>
        <dbReference type="Proteomes" id="UP000556700"/>
    </source>
</evidence>
<feature type="domain" description="Aminoacyl-transfer RNA synthetases class-II family profile" evidence="11">
    <location>
        <begin position="201"/>
        <end position="516"/>
    </location>
</feature>
<dbReference type="CDD" id="cd04322">
    <property type="entry name" value="LysRS_N"/>
    <property type="match status" value="1"/>
</dbReference>
<dbReference type="InterPro" id="IPR002313">
    <property type="entry name" value="Lys-tRNA-ligase_II"/>
</dbReference>
<dbReference type="GO" id="GO:0000287">
    <property type="term" value="F:magnesium ion binding"/>
    <property type="evidence" value="ECO:0007669"/>
    <property type="project" value="UniProtKB-UniRule"/>
</dbReference>
<dbReference type="GO" id="GO:0000049">
    <property type="term" value="F:tRNA binding"/>
    <property type="evidence" value="ECO:0007669"/>
    <property type="project" value="TreeGrafter"/>
</dbReference>